<evidence type="ECO:0000313" key="2">
    <source>
        <dbReference type="EMBL" id="KAK4514092.1"/>
    </source>
</evidence>
<dbReference type="RefSeq" id="XP_064680758.1">
    <property type="nucleotide sequence ID" value="XM_064825381.1"/>
</dbReference>
<accession>A0AAN7DC00</accession>
<keyword evidence="2" id="KW-0238">DNA-binding</keyword>
<dbReference type="InterPro" id="IPR043502">
    <property type="entry name" value="DNA/RNA_pol_sf"/>
</dbReference>
<keyword evidence="3" id="KW-1185">Reference proteome</keyword>
<reference evidence="2 3" key="1">
    <citation type="submission" date="2022-11" db="EMBL/GenBank/DDBJ databases">
        <title>Mucor velutinosus strain NIH1002 WGS.</title>
        <authorList>
            <person name="Subramanian P."/>
            <person name="Mullikin J.C."/>
            <person name="Segre J.A."/>
            <person name="Zelazny A.M."/>
        </authorList>
    </citation>
    <scope>NUCLEOTIDE SEQUENCE [LARGE SCALE GENOMIC DNA]</scope>
    <source>
        <strain evidence="2 3">NIH1002</strain>
    </source>
</reference>
<dbReference type="SUPFAM" id="SSF56219">
    <property type="entry name" value="DNase I-like"/>
    <property type="match status" value="1"/>
</dbReference>
<dbReference type="CDD" id="cd01650">
    <property type="entry name" value="RT_nLTR_like"/>
    <property type="match status" value="1"/>
</dbReference>
<name>A0AAN7DC00_9FUNG</name>
<dbReference type="InterPro" id="IPR000477">
    <property type="entry name" value="RT_dom"/>
</dbReference>
<dbReference type="Gene3D" id="3.60.10.10">
    <property type="entry name" value="Endonuclease/exonuclease/phosphatase"/>
    <property type="match status" value="1"/>
</dbReference>
<sequence>MQFSSKSSTYTKHCGIISLNNRYIITPIDTGIDGRFILAHVHYATEEEPNSSNSIATILNIYGKAASRKDNVEFYTELMQHRFLIHKITTIQNNMIILGDFNYKYESRRSNGTVEATTVEWTALLEEYFIDCFWENKSATFHGSNNLHYILDYIFCNNTSYGTVTECTQEFMNPTWTDHEMLVITLQLQKDATQGPGAYKCNPFLANNHKFRRELVIFLQGLQPQVELKTATQSPQEIWDWIKDEFKEHVRQFQLEEVNWRRKALKTLQAKRNRCMRAKKNRGLIFQGLDTINQQIGALQDSIAEIEVLKLGKYWRENGEKNAGFLKKLTVSRQNQRQLKQLRHPVTQELHSDQGTMSEIAGSFYTNLYTPTPPDARSMRLLLDQITPDMQLDGEQQSLLELPVELDDLLFECKRSPKFASPGSDGIPYQLLRLILKFPPLHSLITTVYNDALTKGIFPASWNVSLMTILYKKNDPNDMANYRPISLCNTDYKLLTRLLNHRMMEVAKQLINENQAGFVPGRFIAQNALRCQVIMEDAERTMNLAKKNNVIHQMPKAIGLSLDQEKAYDRVNLSYLQTALITYGFPANLVRCIINMMGQNLLRINVNGYFTDDIPKLRGLKQGDPISSILYNLAIEPFLRSILNDPLYHGYQMQYATDHPNYNANDPLVHVSKILCYADDAFVFVQDLPDLARLEYHLDVYCNATNAKINYNKVEAISLSGQNTWSYWQARLSEMNITKFTSNKDSNPVIYLGFPLLQSVQQREVFIGGLVDNLRTATKIHSVRSLSVVGKATVLNSLILSKCWYVLRVTPFAQSNVQAIQSICTKFLRKGIFPVIPWATWTKPKPLGGLGVLDVALQQSALYFRWVQPLLHPSDSPHILDLMLVMLVNKQNQSAHVQVPLLFPLTRTIGLTKQRTNTVTMIYKSVDRLKRINEPVHLNIATASILPVKAILQPSATVSKMPIRATQLQVKDLYQPNPDQPLQLEARKAPTIPADIRRACKKILKQINENKVHIQPYFSLMLQPPQGGTNRTTDISFKPFIDSYDFNSQQGLTRQISTRTFRTACIEAHTSSIARSNWNFFWSLSLNLVHRNVIYRFLTHTIPTKRLLHYFEIAESPLCPICGNEENAVHLLFLCSSKASIWKAIIFEFLWPTVSIGDIIQACSSLDFENIKYVSKSYTTAHMVVLVTLGNIWRAQVRMIFHSTPFIWIDVVQQIKNELLQLHAQTEIHKQL</sequence>
<feature type="domain" description="Reverse transcriptase" evidence="1">
    <location>
        <begin position="451"/>
        <end position="756"/>
    </location>
</feature>
<protein>
    <submittedName>
        <fullName evidence="2">DNA-binding transcription factor</fullName>
    </submittedName>
</protein>
<dbReference type="InterPro" id="IPR026960">
    <property type="entry name" value="RVT-Znf"/>
</dbReference>
<dbReference type="Pfam" id="PF13966">
    <property type="entry name" value="zf-RVT"/>
    <property type="match status" value="1"/>
</dbReference>
<dbReference type="EMBL" id="JASEJX010000016">
    <property type="protein sequence ID" value="KAK4514092.1"/>
    <property type="molecule type" value="Genomic_DNA"/>
</dbReference>
<dbReference type="Proteomes" id="UP001304243">
    <property type="component" value="Unassembled WGS sequence"/>
</dbReference>
<dbReference type="SUPFAM" id="SSF56672">
    <property type="entry name" value="DNA/RNA polymerases"/>
    <property type="match status" value="1"/>
</dbReference>
<dbReference type="GO" id="GO:0003677">
    <property type="term" value="F:DNA binding"/>
    <property type="evidence" value="ECO:0007669"/>
    <property type="project" value="UniProtKB-KW"/>
</dbReference>
<dbReference type="AlphaFoldDB" id="A0AAN7DC00"/>
<gene>
    <name evidence="2" type="primary">CRZ1_2</name>
    <name evidence="2" type="ORF">ATC70_006100</name>
</gene>
<dbReference type="InterPro" id="IPR036691">
    <property type="entry name" value="Endo/exonu/phosph_ase_sf"/>
</dbReference>
<dbReference type="Pfam" id="PF00078">
    <property type="entry name" value="RVT_1"/>
    <property type="match status" value="1"/>
</dbReference>
<evidence type="ECO:0000313" key="3">
    <source>
        <dbReference type="Proteomes" id="UP001304243"/>
    </source>
</evidence>
<organism evidence="2 3">
    <name type="scientific">Mucor velutinosus</name>
    <dbReference type="NCBI Taxonomy" id="708070"/>
    <lineage>
        <taxon>Eukaryota</taxon>
        <taxon>Fungi</taxon>
        <taxon>Fungi incertae sedis</taxon>
        <taxon>Mucoromycota</taxon>
        <taxon>Mucoromycotina</taxon>
        <taxon>Mucoromycetes</taxon>
        <taxon>Mucorales</taxon>
        <taxon>Mucorineae</taxon>
        <taxon>Mucoraceae</taxon>
        <taxon>Mucor</taxon>
    </lineage>
</organism>
<proteinExistence type="predicted"/>
<dbReference type="GeneID" id="89949786"/>
<dbReference type="PROSITE" id="PS50878">
    <property type="entry name" value="RT_POL"/>
    <property type="match status" value="1"/>
</dbReference>
<dbReference type="PANTHER" id="PTHR19446">
    <property type="entry name" value="REVERSE TRANSCRIPTASES"/>
    <property type="match status" value="1"/>
</dbReference>
<evidence type="ECO:0000259" key="1">
    <source>
        <dbReference type="PROSITE" id="PS50878"/>
    </source>
</evidence>
<comment type="caution">
    <text evidence="2">The sequence shown here is derived from an EMBL/GenBank/DDBJ whole genome shotgun (WGS) entry which is preliminary data.</text>
</comment>